<dbReference type="GO" id="GO:0008757">
    <property type="term" value="F:S-adenosylmethionine-dependent methyltransferase activity"/>
    <property type="evidence" value="ECO:0007669"/>
    <property type="project" value="InterPro"/>
</dbReference>
<dbReference type="EMBL" id="AOIM01000014">
    <property type="protein sequence ID" value="ELY93477.1"/>
    <property type="molecule type" value="Genomic_DNA"/>
</dbReference>
<dbReference type="CDD" id="cd02440">
    <property type="entry name" value="AdoMet_MTases"/>
    <property type="match status" value="1"/>
</dbReference>
<reference evidence="3 4" key="1">
    <citation type="journal article" date="2014" name="PLoS Genet.">
        <title>Phylogenetically driven sequencing of extremely halophilic archaea reveals strategies for static and dynamic osmo-response.</title>
        <authorList>
            <person name="Becker E.A."/>
            <person name="Seitzer P.M."/>
            <person name="Tritt A."/>
            <person name="Larsen D."/>
            <person name="Krusor M."/>
            <person name="Yao A.I."/>
            <person name="Wu D."/>
            <person name="Madern D."/>
            <person name="Eisen J.A."/>
            <person name="Darling A.E."/>
            <person name="Facciotti M.T."/>
        </authorList>
    </citation>
    <scope>NUCLEOTIDE SEQUENCE [LARGE SCALE GENOMIC DNA]</scope>
    <source>
        <strain evidence="3 4">JCM 10989</strain>
    </source>
</reference>
<evidence type="ECO:0000256" key="1">
    <source>
        <dbReference type="SAM" id="MobiDB-lite"/>
    </source>
</evidence>
<protein>
    <submittedName>
        <fullName evidence="3">Type 11 methyltransferase</fullName>
    </submittedName>
</protein>
<dbReference type="RefSeq" id="WP_006652424.1">
    <property type="nucleotide sequence ID" value="NZ_AOIM01000014.1"/>
</dbReference>
<dbReference type="InterPro" id="IPR029063">
    <property type="entry name" value="SAM-dependent_MTases_sf"/>
</dbReference>
<keyword evidence="4" id="KW-1185">Reference proteome</keyword>
<evidence type="ECO:0000313" key="4">
    <source>
        <dbReference type="Proteomes" id="UP000011519"/>
    </source>
</evidence>
<proteinExistence type="predicted"/>
<keyword evidence="3" id="KW-0808">Transferase</keyword>
<dbReference type="STRING" id="1227493.C483_05918"/>
<dbReference type="Gene3D" id="3.40.50.150">
    <property type="entry name" value="Vaccinia Virus protein VP39"/>
    <property type="match status" value="1"/>
</dbReference>
<name>M0A6G6_9EURY</name>
<dbReference type="OrthoDB" id="6243at2157"/>
<organism evidence="3 4">
    <name type="scientific">Natrialba hulunbeirensis JCM 10989</name>
    <dbReference type="NCBI Taxonomy" id="1227493"/>
    <lineage>
        <taxon>Archaea</taxon>
        <taxon>Methanobacteriati</taxon>
        <taxon>Methanobacteriota</taxon>
        <taxon>Stenosarchaea group</taxon>
        <taxon>Halobacteria</taxon>
        <taxon>Halobacteriales</taxon>
        <taxon>Natrialbaceae</taxon>
        <taxon>Natrialba</taxon>
    </lineage>
</organism>
<dbReference type="PATRIC" id="fig|1227493.4.peg.1157"/>
<feature type="region of interest" description="Disordered" evidence="1">
    <location>
        <begin position="147"/>
        <end position="200"/>
    </location>
</feature>
<gene>
    <name evidence="3" type="ORF">C483_05918</name>
</gene>
<feature type="domain" description="Methyltransferase type 11" evidence="2">
    <location>
        <begin position="49"/>
        <end position="139"/>
    </location>
</feature>
<dbReference type="Pfam" id="PF08241">
    <property type="entry name" value="Methyltransf_11"/>
    <property type="match status" value="1"/>
</dbReference>
<dbReference type="SUPFAM" id="SSF53335">
    <property type="entry name" value="S-adenosyl-L-methionine-dependent methyltransferases"/>
    <property type="match status" value="1"/>
</dbReference>
<comment type="caution">
    <text evidence="3">The sequence shown here is derived from an EMBL/GenBank/DDBJ whole genome shotgun (WGS) entry which is preliminary data.</text>
</comment>
<feature type="compositionally biased region" description="Low complexity" evidence="1">
    <location>
        <begin position="156"/>
        <end position="195"/>
    </location>
</feature>
<evidence type="ECO:0000313" key="3">
    <source>
        <dbReference type="EMBL" id="ELY93477.1"/>
    </source>
</evidence>
<keyword evidence="3" id="KW-0489">Methyltransferase</keyword>
<dbReference type="Proteomes" id="UP000011519">
    <property type="component" value="Unassembled WGS sequence"/>
</dbReference>
<accession>M0A6G6</accession>
<dbReference type="InterPro" id="IPR013216">
    <property type="entry name" value="Methyltransf_11"/>
</dbReference>
<sequence length="243" mass="26273">MNVTDVHDRWESLSGAYSPEYYAYYGPNATSKALRQTLSELVDPDASVLELGCSSGRHLAHLHEHGYENLAGIDINEAAFEVMAQNSPDLFEAGTFYCCSIEHLVDSLPTNRFDVVYSVETIQHVHPDNDWVFDDLARIASTAVLTAENEGTTPNGESGSDSATEAASSSGSGSGSSSATGSGSGSDSEPGPSSPLREVREVDGLPLYIRDWEQVFTDRGLQPVDCTDTEIERHTVRAFDCRS</sequence>
<dbReference type="GO" id="GO:0032259">
    <property type="term" value="P:methylation"/>
    <property type="evidence" value="ECO:0007669"/>
    <property type="project" value="UniProtKB-KW"/>
</dbReference>
<evidence type="ECO:0000259" key="2">
    <source>
        <dbReference type="Pfam" id="PF08241"/>
    </source>
</evidence>
<dbReference type="AlphaFoldDB" id="M0A6G6"/>